<feature type="region of interest" description="Disordered" evidence="1">
    <location>
        <begin position="34"/>
        <end position="186"/>
    </location>
</feature>
<organism evidence="2 3">
    <name type="scientific">Psychrosphaera saromensis</name>
    <dbReference type="NCBI Taxonomy" id="716813"/>
    <lineage>
        <taxon>Bacteria</taxon>
        <taxon>Pseudomonadati</taxon>
        <taxon>Pseudomonadota</taxon>
        <taxon>Gammaproteobacteria</taxon>
        <taxon>Alteromonadales</taxon>
        <taxon>Pseudoalteromonadaceae</taxon>
        <taxon>Psychrosphaera</taxon>
    </lineage>
</organism>
<keyword evidence="3" id="KW-1185">Reference proteome</keyword>
<evidence type="ECO:0000313" key="2">
    <source>
        <dbReference type="EMBL" id="PQJ52892.1"/>
    </source>
</evidence>
<gene>
    <name evidence="2" type="ORF">BTO11_03975</name>
</gene>
<feature type="compositionally biased region" description="Polar residues" evidence="1">
    <location>
        <begin position="97"/>
        <end position="110"/>
    </location>
</feature>
<evidence type="ECO:0000313" key="3">
    <source>
        <dbReference type="Proteomes" id="UP000239007"/>
    </source>
</evidence>
<dbReference type="RefSeq" id="WP_105051367.1">
    <property type="nucleotide sequence ID" value="NZ_BMYG01000010.1"/>
</dbReference>
<feature type="region of interest" description="Disordered" evidence="1">
    <location>
        <begin position="212"/>
        <end position="318"/>
    </location>
</feature>
<feature type="compositionally biased region" description="Basic and acidic residues" evidence="1">
    <location>
        <begin position="251"/>
        <end position="280"/>
    </location>
</feature>
<accession>A0A2S7UTN8</accession>
<feature type="compositionally biased region" description="Low complexity" evidence="1">
    <location>
        <begin position="139"/>
        <end position="149"/>
    </location>
</feature>
<name>A0A2S7UTN8_9GAMM</name>
<evidence type="ECO:0000256" key="1">
    <source>
        <dbReference type="SAM" id="MobiDB-lite"/>
    </source>
</evidence>
<reference evidence="2 3" key="1">
    <citation type="submission" date="2016-12" db="EMBL/GenBank/DDBJ databases">
        <title>Diversity of luminous bacteria.</title>
        <authorList>
            <person name="Yoshizawa S."/>
            <person name="Kogure K."/>
        </authorList>
    </citation>
    <scope>NUCLEOTIDE SEQUENCE [LARGE SCALE GENOMIC DNA]</scope>
    <source>
        <strain evidence="2 3">SA4-48</strain>
    </source>
</reference>
<feature type="compositionally biased region" description="Polar residues" evidence="1">
    <location>
        <begin position="281"/>
        <end position="302"/>
    </location>
</feature>
<protein>
    <recommendedName>
        <fullName evidence="4">Catalase</fullName>
    </recommendedName>
</protein>
<sequence length="343" mass="36659">MSMNIPPHIPQVIVNSAMPATESLAKANAIKEVVPPTVQAEAIVPQKSREQDVRPPVNNPSSSTYEDIQLKRPDAEIIPESDEQQQDESAADEESNSADTSSEQAKQSDTADGESKPSESSDDSQAKQQESQEKEQEQVEQQQIQQLQQRDVEVKAHEQAHAAIGGSHAGTPNYEYETGPNGKKYAVGGEVSIDVSKEATPEATIRKMQTVQAAALAPAEPSSQDRKVAAQAASNIAEAKVEAVKQNAETAESKSDTTKAEDTETDDLKVNASETEKVASDNESGVTTASSSNDVELPNTMSLAKDVEQENNSPVFESKTAQVISSRYANASTPHQQGFSAVA</sequence>
<dbReference type="AlphaFoldDB" id="A0A2S7UTN8"/>
<dbReference type="InterPro" id="IPR021973">
    <property type="entry name" value="SprA-related"/>
</dbReference>
<dbReference type="EMBL" id="MSCH01000003">
    <property type="protein sequence ID" value="PQJ52892.1"/>
    <property type="molecule type" value="Genomic_DNA"/>
</dbReference>
<comment type="caution">
    <text evidence="2">The sequence shown here is derived from an EMBL/GenBank/DDBJ whole genome shotgun (WGS) entry which is preliminary data.</text>
</comment>
<dbReference type="OrthoDB" id="9812722at2"/>
<dbReference type="Proteomes" id="UP000239007">
    <property type="component" value="Unassembled WGS sequence"/>
</dbReference>
<dbReference type="Pfam" id="PF12118">
    <property type="entry name" value="SprA-related"/>
    <property type="match status" value="1"/>
</dbReference>
<feature type="compositionally biased region" description="Acidic residues" evidence="1">
    <location>
        <begin position="77"/>
        <end position="96"/>
    </location>
</feature>
<feature type="compositionally biased region" description="Basic and acidic residues" evidence="1">
    <location>
        <begin position="150"/>
        <end position="160"/>
    </location>
</feature>
<proteinExistence type="predicted"/>
<evidence type="ECO:0008006" key="4">
    <source>
        <dbReference type="Google" id="ProtNLM"/>
    </source>
</evidence>